<dbReference type="AlphaFoldDB" id="A0A4S8LJ41"/>
<evidence type="ECO:0000256" key="1">
    <source>
        <dbReference type="SAM" id="MobiDB-lite"/>
    </source>
</evidence>
<gene>
    <name evidence="2" type="ORF">K435DRAFT_915429</name>
</gene>
<dbReference type="OrthoDB" id="3351042at2759"/>
<feature type="region of interest" description="Disordered" evidence="1">
    <location>
        <begin position="286"/>
        <end position="320"/>
    </location>
</feature>
<keyword evidence="3" id="KW-1185">Reference proteome</keyword>
<feature type="compositionally biased region" description="Low complexity" evidence="1">
    <location>
        <begin position="294"/>
        <end position="303"/>
    </location>
</feature>
<protein>
    <submittedName>
        <fullName evidence="2">Uncharacterized protein</fullName>
    </submittedName>
</protein>
<feature type="region of interest" description="Disordered" evidence="1">
    <location>
        <begin position="1"/>
        <end position="28"/>
    </location>
</feature>
<evidence type="ECO:0000313" key="3">
    <source>
        <dbReference type="Proteomes" id="UP000297245"/>
    </source>
</evidence>
<evidence type="ECO:0000313" key="2">
    <source>
        <dbReference type="EMBL" id="THU89139.1"/>
    </source>
</evidence>
<name>A0A4S8LJ41_DENBC</name>
<feature type="region of interest" description="Disordered" evidence="1">
    <location>
        <begin position="253"/>
        <end position="273"/>
    </location>
</feature>
<dbReference type="Proteomes" id="UP000297245">
    <property type="component" value="Unassembled WGS sequence"/>
</dbReference>
<proteinExistence type="predicted"/>
<organism evidence="2 3">
    <name type="scientific">Dendrothele bispora (strain CBS 962.96)</name>
    <dbReference type="NCBI Taxonomy" id="1314807"/>
    <lineage>
        <taxon>Eukaryota</taxon>
        <taxon>Fungi</taxon>
        <taxon>Dikarya</taxon>
        <taxon>Basidiomycota</taxon>
        <taxon>Agaricomycotina</taxon>
        <taxon>Agaricomycetes</taxon>
        <taxon>Agaricomycetidae</taxon>
        <taxon>Agaricales</taxon>
        <taxon>Agaricales incertae sedis</taxon>
        <taxon>Dendrothele</taxon>
    </lineage>
</organism>
<accession>A0A4S8LJ41</accession>
<reference evidence="2 3" key="1">
    <citation type="journal article" date="2019" name="Nat. Ecol. Evol.">
        <title>Megaphylogeny resolves global patterns of mushroom evolution.</title>
        <authorList>
            <person name="Varga T."/>
            <person name="Krizsan K."/>
            <person name="Foldi C."/>
            <person name="Dima B."/>
            <person name="Sanchez-Garcia M."/>
            <person name="Sanchez-Ramirez S."/>
            <person name="Szollosi G.J."/>
            <person name="Szarkandi J.G."/>
            <person name="Papp V."/>
            <person name="Albert L."/>
            <person name="Andreopoulos W."/>
            <person name="Angelini C."/>
            <person name="Antonin V."/>
            <person name="Barry K.W."/>
            <person name="Bougher N.L."/>
            <person name="Buchanan P."/>
            <person name="Buyck B."/>
            <person name="Bense V."/>
            <person name="Catcheside P."/>
            <person name="Chovatia M."/>
            <person name="Cooper J."/>
            <person name="Damon W."/>
            <person name="Desjardin D."/>
            <person name="Finy P."/>
            <person name="Geml J."/>
            <person name="Haridas S."/>
            <person name="Hughes K."/>
            <person name="Justo A."/>
            <person name="Karasinski D."/>
            <person name="Kautmanova I."/>
            <person name="Kiss B."/>
            <person name="Kocsube S."/>
            <person name="Kotiranta H."/>
            <person name="LaButti K.M."/>
            <person name="Lechner B.E."/>
            <person name="Liimatainen K."/>
            <person name="Lipzen A."/>
            <person name="Lukacs Z."/>
            <person name="Mihaltcheva S."/>
            <person name="Morgado L.N."/>
            <person name="Niskanen T."/>
            <person name="Noordeloos M.E."/>
            <person name="Ohm R.A."/>
            <person name="Ortiz-Santana B."/>
            <person name="Ovrebo C."/>
            <person name="Racz N."/>
            <person name="Riley R."/>
            <person name="Savchenko A."/>
            <person name="Shiryaev A."/>
            <person name="Soop K."/>
            <person name="Spirin V."/>
            <person name="Szebenyi C."/>
            <person name="Tomsovsky M."/>
            <person name="Tulloss R.E."/>
            <person name="Uehling J."/>
            <person name="Grigoriev I.V."/>
            <person name="Vagvolgyi C."/>
            <person name="Papp T."/>
            <person name="Martin F.M."/>
            <person name="Miettinen O."/>
            <person name="Hibbett D.S."/>
            <person name="Nagy L.G."/>
        </authorList>
    </citation>
    <scope>NUCLEOTIDE SEQUENCE [LARGE SCALE GENOMIC DNA]</scope>
    <source>
        <strain evidence="2 3">CBS 962.96</strain>
    </source>
</reference>
<sequence length="470" mass="51535">MGKTKASPLSPVDPSTIDDSHEKEQTASWVSRQITGSLTGRILKSSYESLKATGNSVVCLSPWGDQTPLILPCIRFRDLAVESVLAATGGTASIATPLGDALAPAAGSSSIVVDAVSNIGFTVADDLITGQPVDNAIEAIQKMKTKEGTKTTAAKNISVTLKHKISTKDAALGFFRSSQHKDSDLFLKIKDYLDIEKGWFSPYLFASNRRPVIPRAIHPDFVFCHGPFLQGDYAIGQRLLQESSTVVNFSNSELTPLSPADEQSSKDDSTKHSKFKLSAVTNKLKRSKDDETKTTSAEPATESTTHDDLGDTPSEPTSDPRNMVILALGIQPHRKLWSSSARPEESLINYILFNGCPAIVIPIQAGSPLLAWSAFTLEHLWKVNVPTELTERRQPTSEDELEKLLRITYEFVEFCVEWDRFEYEGKDGKEAGLKEALRGLLVAAIQTRDCDEIKKDVDTQRGGIAMWRIP</sequence>
<dbReference type="EMBL" id="ML179380">
    <property type="protein sequence ID" value="THU89139.1"/>
    <property type="molecule type" value="Genomic_DNA"/>
</dbReference>